<evidence type="ECO:0000313" key="14">
    <source>
        <dbReference type="Proteomes" id="UP000652681"/>
    </source>
</evidence>
<dbReference type="Proteomes" id="UP000652681">
    <property type="component" value="Unassembled WGS sequence"/>
</dbReference>
<dbReference type="PANTHER" id="PTHR42701:SF1">
    <property type="entry name" value="IMIDAZOLE GLYCEROL PHOSPHATE SYNTHASE SUBUNIT HISH"/>
    <property type="match status" value="1"/>
</dbReference>
<feature type="active site" evidence="10 11">
    <location>
        <position position="189"/>
    </location>
</feature>
<comment type="pathway">
    <text evidence="1 10">Amino-acid biosynthesis; L-histidine biosynthesis; L-histidine from 5-phospho-alpha-D-ribose 1-diphosphate: step 5/9.</text>
</comment>
<accession>A0A8J6PHV2</accession>
<dbReference type="Gene3D" id="3.40.50.880">
    <property type="match status" value="1"/>
</dbReference>
<keyword evidence="4 10" id="KW-0378">Hydrolase</keyword>
<dbReference type="InterPro" id="IPR017926">
    <property type="entry name" value="GATASE"/>
</dbReference>
<organism evidence="13 14">
    <name type="scientific">Taishania pollutisoli</name>
    <dbReference type="NCBI Taxonomy" id="2766479"/>
    <lineage>
        <taxon>Bacteria</taxon>
        <taxon>Pseudomonadati</taxon>
        <taxon>Bacteroidota</taxon>
        <taxon>Flavobacteriia</taxon>
        <taxon>Flavobacteriales</taxon>
        <taxon>Crocinitomicaceae</taxon>
        <taxon>Taishania</taxon>
    </lineage>
</organism>
<dbReference type="InterPro" id="IPR029062">
    <property type="entry name" value="Class_I_gatase-like"/>
</dbReference>
<sequence>MQRVVVVDYGMGNLFSVIKKLKRIGADAVVSDSLTALETADKILLPGVGHFGKAMENLAQRGLIDVLNKKVLVDKTPVLGICLGMQLMCTESEEGNYKGLNWVDASVKRFRVNDSLRFKVPHTGWNQVSVEKESPIMEGISTGEEFYFVHSYHVICNNRNNILNTTHFEETFTSAFQHENIFGVQYHPEKSYEAGETLMRNFIGL</sequence>
<evidence type="ECO:0000256" key="7">
    <source>
        <dbReference type="ARBA" id="ARBA00023239"/>
    </source>
</evidence>
<comment type="catalytic activity">
    <reaction evidence="8 10">
        <text>5-[(5-phospho-1-deoxy-D-ribulos-1-ylimino)methylamino]-1-(5-phospho-beta-D-ribosyl)imidazole-4-carboxamide + L-glutamine = D-erythro-1-(imidazol-4-yl)glycerol 3-phosphate + 5-amino-1-(5-phospho-beta-D-ribosyl)imidazole-4-carboxamide + L-glutamate + H(+)</text>
        <dbReference type="Rhea" id="RHEA:24793"/>
        <dbReference type="ChEBI" id="CHEBI:15378"/>
        <dbReference type="ChEBI" id="CHEBI:29985"/>
        <dbReference type="ChEBI" id="CHEBI:58278"/>
        <dbReference type="ChEBI" id="CHEBI:58359"/>
        <dbReference type="ChEBI" id="CHEBI:58475"/>
        <dbReference type="ChEBI" id="CHEBI:58525"/>
        <dbReference type="EC" id="4.3.2.10"/>
    </reaction>
</comment>
<dbReference type="InterPro" id="IPR010139">
    <property type="entry name" value="Imidazole-glycPsynth_HisH"/>
</dbReference>
<dbReference type="Pfam" id="PF00117">
    <property type="entry name" value="GATase"/>
    <property type="match status" value="1"/>
</dbReference>
<dbReference type="AlphaFoldDB" id="A0A8J6PHV2"/>
<dbReference type="CDD" id="cd01748">
    <property type="entry name" value="GATase1_IGP_Synthase"/>
    <property type="match status" value="1"/>
</dbReference>
<dbReference type="GO" id="GO:0000107">
    <property type="term" value="F:imidazoleglycerol-phosphate synthase activity"/>
    <property type="evidence" value="ECO:0007669"/>
    <property type="project" value="UniProtKB-UniRule"/>
</dbReference>
<evidence type="ECO:0000259" key="12">
    <source>
        <dbReference type="Pfam" id="PF00117"/>
    </source>
</evidence>
<evidence type="ECO:0000256" key="11">
    <source>
        <dbReference type="PIRSR" id="PIRSR000495-1"/>
    </source>
</evidence>
<comment type="caution">
    <text evidence="13">The sequence shown here is derived from an EMBL/GenBank/DDBJ whole genome shotgun (WGS) entry which is preliminary data.</text>
</comment>
<evidence type="ECO:0000256" key="5">
    <source>
        <dbReference type="ARBA" id="ARBA00022962"/>
    </source>
</evidence>
<dbReference type="NCBIfam" id="TIGR01855">
    <property type="entry name" value="IMP_synth_hisH"/>
    <property type="match status" value="1"/>
</dbReference>
<dbReference type="PIRSF" id="PIRSF000495">
    <property type="entry name" value="Amidotransf_hisH"/>
    <property type="match status" value="1"/>
</dbReference>
<dbReference type="GO" id="GO:0000105">
    <property type="term" value="P:L-histidine biosynthetic process"/>
    <property type="evidence" value="ECO:0007669"/>
    <property type="project" value="UniProtKB-UniRule"/>
</dbReference>
<dbReference type="HAMAP" id="MF_00278">
    <property type="entry name" value="HisH"/>
    <property type="match status" value="1"/>
</dbReference>
<comment type="subcellular location">
    <subcellularLocation>
        <location evidence="10">Cytoplasm</location>
    </subcellularLocation>
</comment>
<feature type="active site" description="Nucleophile" evidence="10 11">
    <location>
        <position position="82"/>
    </location>
</feature>
<evidence type="ECO:0000256" key="9">
    <source>
        <dbReference type="ARBA" id="ARBA00049534"/>
    </source>
</evidence>
<dbReference type="GO" id="GO:0005737">
    <property type="term" value="C:cytoplasm"/>
    <property type="evidence" value="ECO:0007669"/>
    <property type="project" value="UniProtKB-SubCell"/>
</dbReference>
<gene>
    <name evidence="10 13" type="primary">hisH</name>
    <name evidence="13" type="ORF">H9Y05_05215</name>
</gene>
<feature type="domain" description="Glutamine amidotransferase" evidence="12">
    <location>
        <begin position="5"/>
        <end position="202"/>
    </location>
</feature>
<reference evidence="13" key="1">
    <citation type="submission" date="2020-09" db="EMBL/GenBank/DDBJ databases">
        <title>Taishania pollutisoli gen. nov., sp. nov., Isolated from Tetrabromobisphenol A-Contaminated Soil.</title>
        <authorList>
            <person name="Chen Q."/>
        </authorList>
    </citation>
    <scope>NUCLEOTIDE SEQUENCE</scope>
    <source>
        <strain evidence="13">CZZ-1</strain>
    </source>
</reference>
<keyword evidence="3 10" id="KW-0028">Amino-acid biosynthesis</keyword>
<dbReference type="SUPFAM" id="SSF52317">
    <property type="entry name" value="Class I glutamine amidotransferase-like"/>
    <property type="match status" value="1"/>
</dbReference>
<keyword evidence="10" id="KW-0963">Cytoplasm</keyword>
<dbReference type="GO" id="GO:0004359">
    <property type="term" value="F:glutaminase activity"/>
    <property type="evidence" value="ECO:0007669"/>
    <property type="project" value="UniProtKB-EC"/>
</dbReference>
<dbReference type="EC" id="3.5.1.2" evidence="10"/>
<evidence type="ECO:0000313" key="13">
    <source>
        <dbReference type="EMBL" id="MBC9811871.1"/>
    </source>
</evidence>
<feature type="active site" evidence="10 11">
    <location>
        <position position="187"/>
    </location>
</feature>
<keyword evidence="7 10" id="KW-0456">Lyase</keyword>
<dbReference type="UniPathway" id="UPA00031">
    <property type="reaction ID" value="UER00010"/>
</dbReference>
<comment type="function">
    <text evidence="10">IGPS catalyzes the conversion of PRFAR and glutamine to IGP, AICAR and glutamate. The HisH subunit catalyzes the hydrolysis of glutamine to glutamate and ammonia as part of the synthesis of IGP and AICAR. The resulting ammonia molecule is channeled to the active site of HisF.</text>
</comment>
<keyword evidence="14" id="KW-1185">Reference proteome</keyword>
<name>A0A8J6PHV2_9FLAO</name>
<evidence type="ECO:0000256" key="8">
    <source>
        <dbReference type="ARBA" id="ARBA00047838"/>
    </source>
</evidence>
<evidence type="ECO:0000256" key="10">
    <source>
        <dbReference type="HAMAP-Rule" id="MF_00278"/>
    </source>
</evidence>
<evidence type="ECO:0000256" key="1">
    <source>
        <dbReference type="ARBA" id="ARBA00005091"/>
    </source>
</evidence>
<dbReference type="PROSITE" id="PS51273">
    <property type="entry name" value="GATASE_TYPE_1"/>
    <property type="match status" value="1"/>
</dbReference>
<comment type="catalytic activity">
    <reaction evidence="9 10">
        <text>L-glutamine + H2O = L-glutamate + NH4(+)</text>
        <dbReference type="Rhea" id="RHEA:15889"/>
        <dbReference type="ChEBI" id="CHEBI:15377"/>
        <dbReference type="ChEBI" id="CHEBI:28938"/>
        <dbReference type="ChEBI" id="CHEBI:29985"/>
        <dbReference type="ChEBI" id="CHEBI:58359"/>
        <dbReference type="EC" id="3.5.1.2"/>
    </reaction>
</comment>
<proteinExistence type="inferred from homology"/>
<evidence type="ECO:0000256" key="2">
    <source>
        <dbReference type="ARBA" id="ARBA00011152"/>
    </source>
</evidence>
<evidence type="ECO:0000256" key="4">
    <source>
        <dbReference type="ARBA" id="ARBA00022801"/>
    </source>
</evidence>
<dbReference type="PANTHER" id="PTHR42701">
    <property type="entry name" value="IMIDAZOLE GLYCEROL PHOSPHATE SYNTHASE SUBUNIT HISH"/>
    <property type="match status" value="1"/>
</dbReference>
<dbReference type="EC" id="4.3.2.10" evidence="10"/>
<evidence type="ECO:0000256" key="3">
    <source>
        <dbReference type="ARBA" id="ARBA00022605"/>
    </source>
</evidence>
<dbReference type="EMBL" id="JACVEL010000002">
    <property type="protein sequence ID" value="MBC9811871.1"/>
    <property type="molecule type" value="Genomic_DNA"/>
</dbReference>
<keyword evidence="5 10" id="KW-0315">Glutamine amidotransferase</keyword>
<keyword evidence="6 10" id="KW-0368">Histidine biosynthesis</keyword>
<evidence type="ECO:0000256" key="6">
    <source>
        <dbReference type="ARBA" id="ARBA00023102"/>
    </source>
</evidence>
<protein>
    <recommendedName>
        <fullName evidence="10">Imidazole glycerol phosphate synthase subunit HisH</fullName>
        <ecNumber evidence="10">4.3.2.10</ecNumber>
    </recommendedName>
    <alternativeName>
        <fullName evidence="10">IGP synthase glutaminase subunit</fullName>
        <ecNumber evidence="10">3.5.1.2</ecNumber>
    </alternativeName>
    <alternativeName>
        <fullName evidence="10">IGP synthase subunit HisH</fullName>
    </alternativeName>
    <alternativeName>
        <fullName evidence="10">ImGP synthase subunit HisH</fullName>
        <shortName evidence="10">IGPS subunit HisH</shortName>
    </alternativeName>
</protein>
<comment type="subunit">
    <text evidence="2 10">Heterodimer of HisH and HisF.</text>
</comment>
<dbReference type="GO" id="GO:0016829">
    <property type="term" value="F:lyase activity"/>
    <property type="evidence" value="ECO:0007669"/>
    <property type="project" value="UniProtKB-KW"/>
</dbReference>